<dbReference type="AlphaFoldDB" id="A0A450W1I3"/>
<dbReference type="EMBL" id="CAADEZ010000131">
    <property type="protein sequence ID" value="VFJ54406.1"/>
    <property type="molecule type" value="Genomic_DNA"/>
</dbReference>
<evidence type="ECO:0000313" key="3">
    <source>
        <dbReference type="EMBL" id="VFK10862.1"/>
    </source>
</evidence>
<name>A0A450W1I3_9GAMM</name>
<gene>
    <name evidence="2" type="ORF">BECKFM1743A_GA0114220_101313</name>
    <name evidence="3" type="ORF">BECKFM1743B_GA0114221_101584</name>
    <name evidence="1" type="ORF">BECKFM1743C_GA0114222_101334</name>
</gene>
<sequence>MTSFIEKCVLGGTRPENIDDFVEQWHEGDSELPLHEYLGMTKAEYSLWMTNPDRLSSMIHAQQTDQTK</sequence>
<dbReference type="EMBL" id="CAADFA010000133">
    <property type="protein sequence ID" value="VFJ54040.1"/>
    <property type="molecule type" value="Genomic_DNA"/>
</dbReference>
<protein>
    <submittedName>
        <fullName evidence="3">Uncharacterized protein</fullName>
    </submittedName>
</protein>
<dbReference type="EMBL" id="CAADFL010000158">
    <property type="protein sequence ID" value="VFK10862.1"/>
    <property type="molecule type" value="Genomic_DNA"/>
</dbReference>
<organism evidence="3">
    <name type="scientific">Candidatus Kentrum sp. FM</name>
    <dbReference type="NCBI Taxonomy" id="2126340"/>
    <lineage>
        <taxon>Bacteria</taxon>
        <taxon>Pseudomonadati</taxon>
        <taxon>Pseudomonadota</taxon>
        <taxon>Gammaproteobacteria</taxon>
        <taxon>Candidatus Kentrum</taxon>
    </lineage>
</organism>
<evidence type="ECO:0000313" key="2">
    <source>
        <dbReference type="EMBL" id="VFJ54406.1"/>
    </source>
</evidence>
<evidence type="ECO:0000313" key="1">
    <source>
        <dbReference type="EMBL" id="VFJ54040.1"/>
    </source>
</evidence>
<proteinExistence type="predicted"/>
<reference evidence="3" key="1">
    <citation type="submission" date="2019-02" db="EMBL/GenBank/DDBJ databases">
        <authorList>
            <person name="Gruber-Vodicka R. H."/>
            <person name="Seah K. B. B."/>
        </authorList>
    </citation>
    <scope>NUCLEOTIDE SEQUENCE</scope>
    <source>
        <strain evidence="2">BECK_BZ163</strain>
        <strain evidence="3">BECK_BZ164</strain>
        <strain evidence="1">BECK_BZ165</strain>
    </source>
</reference>
<accession>A0A450W1I3</accession>